<dbReference type="GO" id="GO:0030686">
    <property type="term" value="C:90S preribosome"/>
    <property type="evidence" value="ECO:0007669"/>
    <property type="project" value="TreeGrafter"/>
</dbReference>
<dbReference type="Proteomes" id="UP001190640">
    <property type="component" value="Chromosome 8"/>
</dbReference>
<evidence type="ECO:0000256" key="1">
    <source>
        <dbReference type="SAM" id="MobiDB-lite"/>
    </source>
</evidence>
<protein>
    <submittedName>
        <fullName evidence="3">Serum response factor-binding protein 1 isoform X1</fullName>
    </submittedName>
</protein>
<dbReference type="GO" id="GO:0005634">
    <property type="term" value="C:nucleus"/>
    <property type="evidence" value="ECO:0007669"/>
    <property type="project" value="TreeGrafter"/>
</dbReference>
<evidence type="ECO:0000313" key="2">
    <source>
        <dbReference type="Proteomes" id="UP001190640"/>
    </source>
</evidence>
<organism evidence="2 3">
    <name type="scientific">Eublepharis macularius</name>
    <name type="common">Leopard gecko</name>
    <name type="synonym">Cyrtodactylus macularius</name>
    <dbReference type="NCBI Taxonomy" id="481883"/>
    <lineage>
        <taxon>Eukaryota</taxon>
        <taxon>Metazoa</taxon>
        <taxon>Chordata</taxon>
        <taxon>Craniata</taxon>
        <taxon>Vertebrata</taxon>
        <taxon>Euteleostomi</taxon>
        <taxon>Lepidosauria</taxon>
        <taxon>Squamata</taxon>
        <taxon>Bifurcata</taxon>
        <taxon>Gekkota</taxon>
        <taxon>Eublepharidae</taxon>
        <taxon>Eublepharinae</taxon>
        <taxon>Eublepharis</taxon>
    </lineage>
</organism>
<feature type="region of interest" description="Disordered" evidence="1">
    <location>
        <begin position="135"/>
        <end position="207"/>
    </location>
</feature>
<keyword evidence="2" id="KW-1185">Reference proteome</keyword>
<dbReference type="InterPro" id="IPR037393">
    <property type="entry name" value="Bud22/SRFB1"/>
</dbReference>
<feature type="compositionally biased region" description="Acidic residues" evidence="1">
    <location>
        <begin position="257"/>
        <end position="267"/>
    </location>
</feature>
<feature type="region of interest" description="Disordered" evidence="1">
    <location>
        <begin position="381"/>
        <end position="421"/>
    </location>
</feature>
<sequence>MAPTLNLNNEVVKMRREVKKVRVLTIRKLTRHIAKLKAKKGTEDAVLKNHKRAQRLLEEIHAMKEIKPDQVTKLALGGEINFELVCKKPDSTATDRALARLTTHPLLRTKIADIKATCFFLAAVKAFKDARRKPARPISAEEHKSEEELTKQPEVTQHSNINEHNQVFKQGKVEVGEKSRTDKGKKQICKKEKQKNLDSEKCPSDGSTVQALKDHELVHKSQLEMTVCPERKEQVSDLLYRAEDESDSDASNTEEKAAEEEYFDDSTEERFYNQSSGSDESDDNDDFFIGKAKRIKKKGAADLSSLTEDKDKSMVVKETKYSQFDPVQDSDIQGSYPNAKIKKLQSVFYPSLSNSEQKSKTVKRTSRDHLSKNKMMAFQKKCPQKRLSKSIGTKQDLKRERLAQPLHPSWEASRKRREQTSQITLFQGKKIIFED</sequence>
<dbReference type="AlphaFoldDB" id="A0AA97JRW7"/>
<reference evidence="3" key="1">
    <citation type="submission" date="2025-08" db="UniProtKB">
        <authorList>
            <consortium name="RefSeq"/>
        </authorList>
    </citation>
    <scope>IDENTIFICATION</scope>
    <source>
        <tissue evidence="3">Blood</tissue>
    </source>
</reference>
<dbReference type="PANTHER" id="PTHR23325:SF1">
    <property type="entry name" value="SERUM RESPONSE FACTOR-BINDING PROTEIN 1"/>
    <property type="match status" value="1"/>
</dbReference>
<feature type="compositionally biased region" description="Basic and acidic residues" evidence="1">
    <location>
        <begin position="139"/>
        <end position="151"/>
    </location>
</feature>
<dbReference type="KEGG" id="emc:129334992"/>
<feature type="compositionally biased region" description="Polar residues" evidence="1">
    <location>
        <begin position="153"/>
        <end position="168"/>
    </location>
</feature>
<proteinExistence type="predicted"/>
<dbReference type="GeneID" id="129334992"/>
<gene>
    <name evidence="3" type="primary">SRFBP1</name>
</gene>
<evidence type="ECO:0000313" key="3">
    <source>
        <dbReference type="RefSeq" id="XP_054843383.1"/>
    </source>
</evidence>
<feature type="region of interest" description="Disordered" evidence="1">
    <location>
        <begin position="236"/>
        <end position="286"/>
    </location>
</feature>
<name>A0AA97JRW7_EUBMA</name>
<dbReference type="RefSeq" id="XP_054843383.1">
    <property type="nucleotide sequence ID" value="XM_054987408.1"/>
</dbReference>
<dbReference type="GO" id="GO:0030490">
    <property type="term" value="P:maturation of SSU-rRNA"/>
    <property type="evidence" value="ECO:0007669"/>
    <property type="project" value="TreeGrafter"/>
</dbReference>
<dbReference type="CTD" id="153443"/>
<dbReference type="PANTHER" id="PTHR23325">
    <property type="entry name" value="SERUM RESPONSE FACTOR-BINDING"/>
    <property type="match status" value="1"/>
</dbReference>
<feature type="compositionally biased region" description="Basic and acidic residues" evidence="1">
    <location>
        <begin position="171"/>
        <end position="203"/>
    </location>
</feature>
<accession>A0AA97JRW7</accession>